<evidence type="ECO:0000259" key="9">
    <source>
        <dbReference type="Pfam" id="PF04083"/>
    </source>
</evidence>
<dbReference type="InterPro" id="IPR029058">
    <property type="entry name" value="AB_hydrolase_fold"/>
</dbReference>
<evidence type="ECO:0000256" key="7">
    <source>
        <dbReference type="PIRNR" id="PIRNR000862"/>
    </source>
</evidence>
<evidence type="ECO:0000256" key="5">
    <source>
        <dbReference type="ARBA" id="ARBA00023098"/>
    </source>
</evidence>
<protein>
    <recommendedName>
        <fullName evidence="7">Lipase</fullName>
    </recommendedName>
</protein>
<accession>A0A0L7L403</accession>
<gene>
    <name evidence="10" type="ORF">OBRU01_16218</name>
</gene>
<keyword evidence="6" id="KW-0325">Glycoprotein</keyword>
<evidence type="ECO:0000256" key="8">
    <source>
        <dbReference type="SAM" id="SignalP"/>
    </source>
</evidence>
<proteinExistence type="inferred from homology"/>
<comment type="similarity">
    <text evidence="1 7">Belongs to the AB hydrolase superfamily. Lipase family.</text>
</comment>
<dbReference type="PANTHER" id="PTHR11005">
    <property type="entry name" value="LYSOSOMAL ACID LIPASE-RELATED"/>
    <property type="match status" value="1"/>
</dbReference>
<dbReference type="GO" id="GO:0016042">
    <property type="term" value="P:lipid catabolic process"/>
    <property type="evidence" value="ECO:0007669"/>
    <property type="project" value="UniProtKB-KW"/>
</dbReference>
<dbReference type="SUPFAM" id="SSF53474">
    <property type="entry name" value="alpha/beta-Hydrolases"/>
    <property type="match status" value="1"/>
</dbReference>
<sequence length="402" mass="44613">MNLFIIFLLLDYWSLNAISATNTEVAIIRRDLNFTGMVNYDGFLSETHTVRTKDGYILTLYRVSSPNCSALRDSEPIMFMHGLFLSGDDCITPGPSGSHCYEYASACLDVWVPNARGTVYSRSHISLNPDTDSEYWNFSFDEMAQYDMPAVIDYVINATNKNQITYIGHAQAVATLLNLCAAKPEYNAKIKVGFGLSPTAWLYNCRFSVIQIDGALSTVLTGLIEAGLNAEFLPRGGVYQPFVKLLCGTTDLSYPACSDLLFAVLGNDSYQITEDTMKVLTGHLPGGTSLKNFNRWGQIYKNGFTKYDHGSVKNLLEYGTLTPPVFDLSNVTMKWIFITSYGDYVSNVTDVDTLIANVSNATKCIVSDKTFGHLDYLFGKDVPTMITPMITTYVDTGKFECL</sequence>
<dbReference type="GO" id="GO:0016788">
    <property type="term" value="F:hydrolase activity, acting on ester bonds"/>
    <property type="evidence" value="ECO:0007669"/>
    <property type="project" value="InterPro"/>
</dbReference>
<evidence type="ECO:0000313" key="10">
    <source>
        <dbReference type="EMBL" id="KOB70208.1"/>
    </source>
</evidence>
<evidence type="ECO:0000313" key="11">
    <source>
        <dbReference type="Proteomes" id="UP000037510"/>
    </source>
</evidence>
<dbReference type="Gene3D" id="3.40.50.1820">
    <property type="entry name" value="alpha/beta hydrolase"/>
    <property type="match status" value="1"/>
</dbReference>
<keyword evidence="2 8" id="KW-0732">Signal</keyword>
<dbReference type="AlphaFoldDB" id="A0A0L7L403"/>
<evidence type="ECO:0000256" key="4">
    <source>
        <dbReference type="ARBA" id="ARBA00022963"/>
    </source>
</evidence>
<dbReference type="STRING" id="104452.A0A0L7L403"/>
<dbReference type="InterPro" id="IPR006693">
    <property type="entry name" value="AB_hydrolase_lipase"/>
</dbReference>
<evidence type="ECO:0000256" key="6">
    <source>
        <dbReference type="ARBA" id="ARBA00023180"/>
    </source>
</evidence>
<feature type="signal peptide" evidence="8">
    <location>
        <begin position="1"/>
        <end position="20"/>
    </location>
</feature>
<dbReference type="InterPro" id="IPR025483">
    <property type="entry name" value="Lipase_euk"/>
</dbReference>
<evidence type="ECO:0000256" key="2">
    <source>
        <dbReference type="ARBA" id="ARBA00022729"/>
    </source>
</evidence>
<name>A0A0L7L403_OPEBR</name>
<reference evidence="10 11" key="1">
    <citation type="journal article" date="2015" name="Genome Biol. Evol.">
        <title>The genome of winter moth (Operophtera brumata) provides a genomic perspective on sexual dimorphism and phenology.</title>
        <authorList>
            <person name="Derks M.F."/>
            <person name="Smit S."/>
            <person name="Salis L."/>
            <person name="Schijlen E."/>
            <person name="Bossers A."/>
            <person name="Mateman C."/>
            <person name="Pijl A.S."/>
            <person name="de Ridder D."/>
            <person name="Groenen M.A."/>
            <person name="Visser M.E."/>
            <person name="Megens H.J."/>
        </authorList>
    </citation>
    <scope>NUCLEOTIDE SEQUENCE [LARGE SCALE GENOMIC DNA]</scope>
    <source>
        <strain evidence="10">WM2013NL</strain>
        <tissue evidence="10">Head and thorax</tissue>
    </source>
</reference>
<comment type="caution">
    <text evidence="10">The sequence shown here is derived from an EMBL/GenBank/DDBJ whole genome shotgun (WGS) entry which is preliminary data.</text>
</comment>
<dbReference type="EMBL" id="JTDY01003069">
    <property type="protein sequence ID" value="KOB70208.1"/>
    <property type="molecule type" value="Genomic_DNA"/>
</dbReference>
<keyword evidence="11" id="KW-1185">Reference proteome</keyword>
<feature type="chain" id="PRO_5005572995" description="Lipase" evidence="8">
    <location>
        <begin position="21"/>
        <end position="402"/>
    </location>
</feature>
<evidence type="ECO:0000256" key="1">
    <source>
        <dbReference type="ARBA" id="ARBA00010701"/>
    </source>
</evidence>
<keyword evidence="4 7" id="KW-0442">Lipid degradation</keyword>
<dbReference type="FunFam" id="3.40.50.1820:FF:000057">
    <property type="entry name" value="Lipase"/>
    <property type="match status" value="1"/>
</dbReference>
<dbReference type="PIRSF" id="PIRSF000862">
    <property type="entry name" value="Steryl_ester_lip"/>
    <property type="match status" value="1"/>
</dbReference>
<dbReference type="Proteomes" id="UP000037510">
    <property type="component" value="Unassembled WGS sequence"/>
</dbReference>
<keyword evidence="3 7" id="KW-0378">Hydrolase</keyword>
<organism evidence="10 11">
    <name type="scientific">Operophtera brumata</name>
    <name type="common">Winter moth</name>
    <name type="synonym">Phalaena brumata</name>
    <dbReference type="NCBI Taxonomy" id="104452"/>
    <lineage>
        <taxon>Eukaryota</taxon>
        <taxon>Metazoa</taxon>
        <taxon>Ecdysozoa</taxon>
        <taxon>Arthropoda</taxon>
        <taxon>Hexapoda</taxon>
        <taxon>Insecta</taxon>
        <taxon>Pterygota</taxon>
        <taxon>Neoptera</taxon>
        <taxon>Endopterygota</taxon>
        <taxon>Lepidoptera</taxon>
        <taxon>Glossata</taxon>
        <taxon>Ditrysia</taxon>
        <taxon>Geometroidea</taxon>
        <taxon>Geometridae</taxon>
        <taxon>Larentiinae</taxon>
        <taxon>Operophtera</taxon>
    </lineage>
</organism>
<evidence type="ECO:0000256" key="3">
    <source>
        <dbReference type="ARBA" id="ARBA00022801"/>
    </source>
</evidence>
<dbReference type="Pfam" id="PF04083">
    <property type="entry name" value="Abhydro_lipase"/>
    <property type="match status" value="1"/>
</dbReference>
<keyword evidence="5" id="KW-0443">Lipid metabolism</keyword>
<feature type="domain" description="Partial AB-hydrolase lipase" evidence="9">
    <location>
        <begin position="36"/>
        <end position="91"/>
    </location>
</feature>